<evidence type="ECO:0000256" key="1">
    <source>
        <dbReference type="ARBA" id="ARBA00004442"/>
    </source>
</evidence>
<reference evidence="8 9" key="1">
    <citation type="submission" date="2020-04" db="EMBL/GenBank/DDBJ databases">
        <title>Description of novel Gluconacetobacter.</title>
        <authorList>
            <person name="Sombolestani A."/>
        </authorList>
    </citation>
    <scope>NUCLEOTIDE SEQUENCE [LARGE SCALE GENOMIC DNA]</scope>
    <source>
        <strain evidence="8 9">LMG 22058</strain>
    </source>
</reference>
<evidence type="ECO:0000313" key="9">
    <source>
        <dbReference type="Proteomes" id="UP000530320"/>
    </source>
</evidence>
<evidence type="ECO:0000256" key="7">
    <source>
        <dbReference type="ARBA" id="ARBA00023237"/>
    </source>
</evidence>
<evidence type="ECO:0000256" key="5">
    <source>
        <dbReference type="ARBA" id="ARBA00022692"/>
    </source>
</evidence>
<name>A0A7W4K3P7_9PROT</name>
<comment type="subcellular location">
    <subcellularLocation>
        <location evidence="1">Cell outer membrane</location>
    </subcellularLocation>
</comment>
<dbReference type="Gene3D" id="1.20.1600.10">
    <property type="entry name" value="Outer membrane efflux proteins (OEP)"/>
    <property type="match status" value="1"/>
</dbReference>
<keyword evidence="7" id="KW-0998">Cell outer membrane</keyword>
<proteinExistence type="inferred from homology"/>
<protein>
    <submittedName>
        <fullName evidence="8">TolC family protein</fullName>
    </submittedName>
</protein>
<dbReference type="SUPFAM" id="SSF56954">
    <property type="entry name" value="Outer membrane efflux proteins (OEP)"/>
    <property type="match status" value="1"/>
</dbReference>
<dbReference type="GO" id="GO:0015562">
    <property type="term" value="F:efflux transmembrane transporter activity"/>
    <property type="evidence" value="ECO:0007669"/>
    <property type="project" value="InterPro"/>
</dbReference>
<comment type="similarity">
    <text evidence="2">Belongs to the outer membrane factor (OMF) (TC 1.B.17) family.</text>
</comment>
<dbReference type="GO" id="GO:0009279">
    <property type="term" value="C:cell outer membrane"/>
    <property type="evidence" value="ECO:0007669"/>
    <property type="project" value="UniProtKB-SubCell"/>
</dbReference>
<dbReference type="PANTHER" id="PTHR30026:SF22">
    <property type="entry name" value="OUTER MEMBRANE EFFLUX PROTEIN"/>
    <property type="match status" value="1"/>
</dbReference>
<keyword evidence="4" id="KW-1134">Transmembrane beta strand</keyword>
<evidence type="ECO:0000256" key="4">
    <source>
        <dbReference type="ARBA" id="ARBA00022452"/>
    </source>
</evidence>
<accession>A0A7W4K3P7</accession>
<dbReference type="Proteomes" id="UP000530320">
    <property type="component" value="Unassembled WGS sequence"/>
</dbReference>
<comment type="caution">
    <text evidence="8">The sequence shown here is derived from an EMBL/GenBank/DDBJ whole genome shotgun (WGS) entry which is preliminary data.</text>
</comment>
<dbReference type="RefSeq" id="WP_183010713.1">
    <property type="nucleotide sequence ID" value="NZ_JABEQP010000033.1"/>
</dbReference>
<keyword evidence="5" id="KW-0812">Transmembrane</keyword>
<dbReference type="GO" id="GO:1990281">
    <property type="term" value="C:efflux pump complex"/>
    <property type="evidence" value="ECO:0007669"/>
    <property type="project" value="TreeGrafter"/>
</dbReference>
<dbReference type="GO" id="GO:0015288">
    <property type="term" value="F:porin activity"/>
    <property type="evidence" value="ECO:0007669"/>
    <property type="project" value="TreeGrafter"/>
</dbReference>
<keyword evidence="3" id="KW-0813">Transport</keyword>
<keyword evidence="6" id="KW-0472">Membrane</keyword>
<organism evidence="8 9">
    <name type="scientific">Gluconacetobacter dulcium</name>
    <dbReference type="NCBI Taxonomy" id="2729096"/>
    <lineage>
        <taxon>Bacteria</taxon>
        <taxon>Pseudomonadati</taxon>
        <taxon>Pseudomonadota</taxon>
        <taxon>Alphaproteobacteria</taxon>
        <taxon>Acetobacterales</taxon>
        <taxon>Acetobacteraceae</taxon>
        <taxon>Gluconacetobacter</taxon>
    </lineage>
</organism>
<dbReference type="InterPro" id="IPR051906">
    <property type="entry name" value="TolC-like"/>
</dbReference>
<dbReference type="PANTHER" id="PTHR30026">
    <property type="entry name" value="OUTER MEMBRANE PROTEIN TOLC"/>
    <property type="match status" value="1"/>
</dbReference>
<dbReference type="InterPro" id="IPR003423">
    <property type="entry name" value="OMP_efflux"/>
</dbReference>
<dbReference type="AlphaFoldDB" id="A0A7W4K3P7"/>
<dbReference type="Pfam" id="PF02321">
    <property type="entry name" value="OEP"/>
    <property type="match status" value="1"/>
</dbReference>
<dbReference type="EMBL" id="JABEQP010000033">
    <property type="protein sequence ID" value="MBB2199814.1"/>
    <property type="molecule type" value="Genomic_DNA"/>
</dbReference>
<evidence type="ECO:0000256" key="3">
    <source>
        <dbReference type="ARBA" id="ARBA00022448"/>
    </source>
</evidence>
<evidence type="ECO:0000256" key="6">
    <source>
        <dbReference type="ARBA" id="ARBA00023136"/>
    </source>
</evidence>
<evidence type="ECO:0000256" key="2">
    <source>
        <dbReference type="ARBA" id="ARBA00007613"/>
    </source>
</evidence>
<evidence type="ECO:0000313" key="8">
    <source>
        <dbReference type="EMBL" id="MBB2199814.1"/>
    </source>
</evidence>
<sequence>MAQEADAARLAVTNAPQVIGAQYAVAAGQDAVKVAFAALMPQISAQASFQHQINQNDAKFTEDGEMATIQTSIPLYQGGSEYSAIRAARRAVDAARHDLDDQRRTAIQAADSAWRKWQADRDQLARNREAVSLGEAALRAIQQQELLGVRTTFEVLQQQQLLFQQQRTLIQNIADTVQDSYALAAAIGRLTARDLALDVALYDPASHLKEVKWKMIGTE</sequence>
<gene>
    <name evidence="8" type="ORF">HLH44_20700</name>
</gene>